<keyword evidence="1" id="KW-0732">Signal</keyword>
<dbReference type="RefSeq" id="WP_048494828.1">
    <property type="nucleotide sequence ID" value="NZ_LFBU01000001.1"/>
</dbReference>
<dbReference type="EMBL" id="LFBU01000001">
    <property type="protein sequence ID" value="KMQ74648.1"/>
    <property type="molecule type" value="Genomic_DNA"/>
</dbReference>
<dbReference type="Proteomes" id="UP000036102">
    <property type="component" value="Unassembled WGS sequence"/>
</dbReference>
<gene>
    <name evidence="3" type="ORF">Msub_10834</name>
</gene>
<dbReference type="Gene3D" id="2.40.160.50">
    <property type="entry name" value="membrane protein fhac: a member of the omp85/tpsb transporter family"/>
    <property type="match status" value="1"/>
</dbReference>
<dbReference type="PATRIC" id="fig|1658765.3.peg.828"/>
<evidence type="ECO:0000259" key="2">
    <source>
        <dbReference type="Pfam" id="PF03865"/>
    </source>
</evidence>
<name>A0A0J7J845_9GAMM</name>
<accession>A0A0J7J845</accession>
<dbReference type="AlphaFoldDB" id="A0A0J7J845"/>
<comment type="caution">
    <text evidence="3">The sequence shown here is derived from an EMBL/GenBank/DDBJ whole genome shotgun (WGS) entry which is preliminary data.</text>
</comment>
<evidence type="ECO:0000256" key="1">
    <source>
        <dbReference type="SAM" id="SignalP"/>
    </source>
</evidence>
<dbReference type="OrthoDB" id="6365842at2"/>
<dbReference type="STRING" id="1658765.Msub_10834"/>
<dbReference type="Pfam" id="PF03865">
    <property type="entry name" value="ShlB"/>
    <property type="match status" value="1"/>
</dbReference>
<dbReference type="SMR" id="A0A0J7J845"/>
<protein>
    <recommendedName>
        <fullName evidence="2">Haemolysin activator HlyB C-terminal domain-containing protein</fullName>
    </recommendedName>
</protein>
<reference evidence="3 4" key="1">
    <citation type="submission" date="2015-06" db="EMBL/GenBank/DDBJ databases">
        <title>Marinobacter subterrani, a genetically tractable neutrophilic iron-oxidizing strain isolated from the Soudan Iron Mine.</title>
        <authorList>
            <person name="Bonis B.M."/>
            <person name="Gralnick J.A."/>
        </authorList>
    </citation>
    <scope>NUCLEOTIDE SEQUENCE [LARGE SCALE GENOMIC DNA]</scope>
    <source>
        <strain evidence="3 4">JG233</strain>
    </source>
</reference>
<feature type="signal peptide" evidence="1">
    <location>
        <begin position="1"/>
        <end position="17"/>
    </location>
</feature>
<evidence type="ECO:0000313" key="4">
    <source>
        <dbReference type="Proteomes" id="UP000036102"/>
    </source>
</evidence>
<dbReference type="InterPro" id="IPR005565">
    <property type="entry name" value="Hemolysn_activator_HlyB_C"/>
</dbReference>
<evidence type="ECO:0000313" key="3">
    <source>
        <dbReference type="EMBL" id="KMQ74648.1"/>
    </source>
</evidence>
<organism evidence="3 4">
    <name type="scientific">Marinobacter subterrani</name>
    <dbReference type="NCBI Taxonomy" id="1658765"/>
    <lineage>
        <taxon>Bacteria</taxon>
        <taxon>Pseudomonadati</taxon>
        <taxon>Pseudomonadota</taxon>
        <taxon>Gammaproteobacteria</taxon>
        <taxon>Pseudomonadales</taxon>
        <taxon>Marinobacteraceae</taxon>
        <taxon>Marinobacter</taxon>
    </lineage>
</organism>
<feature type="chain" id="PRO_5005289716" description="Haemolysin activator HlyB C-terminal domain-containing protein" evidence="1">
    <location>
        <begin position="18"/>
        <end position="382"/>
    </location>
</feature>
<sequence length="382" mass="41362">MRIYCFLALLWCAPAGAVSLAERVPVNPTAWDLYPENLLKSVSRFLASHLQFSGNSDQSDEQAKGRLNLAGNNVIWSSHDIALDFRDSASRQDGSDSQTLVFRYSLPVAGTDFQLAMEDSRHSGVVESAGQQLDAQGEYEGLTISGSRSLWSWQGLQLDSLFSHSKGTSRSFEESMWVSDSTHEISRLGVRCSGERELPGGFMAGSSLTALGGWETRESLSTTGSSSEGNRFHKLALSASLNRSFYTWDLGVAGRYQFAPDDLASSEYLQIAGPSMMKGFNGQSMYVSEGGWVRLNARSPGYSMPFTDAVNSFLMVSVLKGWASTSGAGQDRFRASTGEISLRLQGQGFHASMSVGQILDLSGQAMQRPASPDISLSMSVGI</sequence>
<feature type="domain" description="Haemolysin activator HlyB C-terminal" evidence="2">
    <location>
        <begin position="56"/>
        <end position="294"/>
    </location>
</feature>
<proteinExistence type="predicted"/>
<keyword evidence="4" id="KW-1185">Reference proteome</keyword>